<name>A0A917B2J0_HALAA</name>
<evidence type="ECO:0008006" key="4">
    <source>
        <dbReference type="Google" id="ProtNLM"/>
    </source>
</evidence>
<keyword evidence="3" id="KW-1185">Reference proteome</keyword>
<dbReference type="EMBL" id="BMEL01000002">
    <property type="protein sequence ID" value="GGF19202.1"/>
    <property type="molecule type" value="Genomic_DNA"/>
</dbReference>
<dbReference type="RefSeq" id="WP_188377106.1">
    <property type="nucleotide sequence ID" value="NZ_BMEL01000002.1"/>
</dbReference>
<dbReference type="Proteomes" id="UP000660110">
    <property type="component" value="Unassembled WGS sequence"/>
</dbReference>
<protein>
    <recommendedName>
        <fullName evidence="4">DUF3006 domain-containing protein</fullName>
    </recommendedName>
</protein>
<feature type="compositionally biased region" description="Basic residues" evidence="1">
    <location>
        <begin position="74"/>
        <end position="87"/>
    </location>
</feature>
<evidence type="ECO:0000313" key="3">
    <source>
        <dbReference type="Proteomes" id="UP000660110"/>
    </source>
</evidence>
<reference evidence="2" key="2">
    <citation type="submission" date="2020-09" db="EMBL/GenBank/DDBJ databases">
        <authorList>
            <person name="Sun Q."/>
            <person name="Zhou Y."/>
        </authorList>
    </citation>
    <scope>NUCLEOTIDE SEQUENCE</scope>
    <source>
        <strain evidence="2">CGMCC 1.12153</strain>
    </source>
</reference>
<evidence type="ECO:0000313" key="2">
    <source>
        <dbReference type="EMBL" id="GGF19202.1"/>
    </source>
</evidence>
<dbReference type="AlphaFoldDB" id="A0A917B2J0"/>
<gene>
    <name evidence="2" type="ORF">GCM10010954_17440</name>
</gene>
<evidence type="ECO:0000256" key="1">
    <source>
        <dbReference type="SAM" id="MobiDB-lite"/>
    </source>
</evidence>
<dbReference type="Pfam" id="PF11213">
    <property type="entry name" value="DUF3006"/>
    <property type="match status" value="1"/>
</dbReference>
<proteinExistence type="predicted"/>
<organism evidence="2 3">
    <name type="scientific">Halobacillus andaensis</name>
    <dbReference type="NCBI Taxonomy" id="1176239"/>
    <lineage>
        <taxon>Bacteria</taxon>
        <taxon>Bacillati</taxon>
        <taxon>Bacillota</taxon>
        <taxon>Bacilli</taxon>
        <taxon>Bacillales</taxon>
        <taxon>Bacillaceae</taxon>
        <taxon>Halobacillus</taxon>
    </lineage>
</organism>
<reference evidence="2" key="1">
    <citation type="journal article" date="2014" name="Int. J. Syst. Evol. Microbiol.">
        <title>Complete genome sequence of Corynebacterium casei LMG S-19264T (=DSM 44701T), isolated from a smear-ripened cheese.</title>
        <authorList>
            <consortium name="US DOE Joint Genome Institute (JGI-PGF)"/>
            <person name="Walter F."/>
            <person name="Albersmeier A."/>
            <person name="Kalinowski J."/>
            <person name="Ruckert C."/>
        </authorList>
    </citation>
    <scope>NUCLEOTIDE SEQUENCE</scope>
    <source>
        <strain evidence="2">CGMCC 1.12153</strain>
    </source>
</reference>
<sequence length="87" mass="10098">MKAVFDRLEEGKYAVLLVEDHHKEFVLNKDDLPKGSKPNDWFEVTIEGDQVTSIKQDPEAAAAQEKKVKDKRNQLKKRSKGSRFKRK</sequence>
<comment type="caution">
    <text evidence="2">The sequence shown here is derived from an EMBL/GenBank/DDBJ whole genome shotgun (WGS) entry which is preliminary data.</text>
</comment>
<accession>A0A917B2J0</accession>
<feature type="compositionally biased region" description="Basic and acidic residues" evidence="1">
    <location>
        <begin position="64"/>
        <end position="73"/>
    </location>
</feature>
<feature type="region of interest" description="Disordered" evidence="1">
    <location>
        <begin position="53"/>
        <end position="87"/>
    </location>
</feature>
<dbReference type="InterPro" id="IPR021377">
    <property type="entry name" value="DUF3006"/>
</dbReference>